<dbReference type="EMBL" id="QGKV02000832">
    <property type="protein sequence ID" value="KAF3552543.1"/>
    <property type="molecule type" value="Genomic_DNA"/>
</dbReference>
<comment type="caution">
    <text evidence="1">The sequence shown here is derived from an EMBL/GenBank/DDBJ whole genome shotgun (WGS) entry which is preliminary data.</text>
</comment>
<evidence type="ECO:0000313" key="1">
    <source>
        <dbReference type="EMBL" id="KAF3552543.1"/>
    </source>
</evidence>
<evidence type="ECO:0000313" key="2">
    <source>
        <dbReference type="Proteomes" id="UP000266723"/>
    </source>
</evidence>
<proteinExistence type="predicted"/>
<gene>
    <name evidence="1" type="ORF">DY000_02006427</name>
</gene>
<accession>A0ABQ7CMC6</accession>
<organism evidence="1 2">
    <name type="scientific">Brassica cretica</name>
    <name type="common">Mustard</name>
    <dbReference type="NCBI Taxonomy" id="69181"/>
    <lineage>
        <taxon>Eukaryota</taxon>
        <taxon>Viridiplantae</taxon>
        <taxon>Streptophyta</taxon>
        <taxon>Embryophyta</taxon>
        <taxon>Tracheophyta</taxon>
        <taxon>Spermatophyta</taxon>
        <taxon>Magnoliopsida</taxon>
        <taxon>eudicotyledons</taxon>
        <taxon>Gunneridae</taxon>
        <taxon>Pentapetalae</taxon>
        <taxon>rosids</taxon>
        <taxon>malvids</taxon>
        <taxon>Brassicales</taxon>
        <taxon>Brassicaceae</taxon>
        <taxon>Brassiceae</taxon>
        <taxon>Brassica</taxon>
    </lineage>
</organism>
<name>A0ABQ7CMC6_BRACR</name>
<protein>
    <submittedName>
        <fullName evidence="1">Uncharacterized protein</fullName>
    </submittedName>
</protein>
<keyword evidence="2" id="KW-1185">Reference proteome</keyword>
<dbReference type="Proteomes" id="UP000266723">
    <property type="component" value="Unassembled WGS sequence"/>
</dbReference>
<reference evidence="1 2" key="1">
    <citation type="journal article" date="2020" name="BMC Genomics">
        <title>Intraspecific diversification of the crop wild relative Brassica cretica Lam. using demographic model selection.</title>
        <authorList>
            <person name="Kioukis A."/>
            <person name="Michalopoulou V.A."/>
            <person name="Briers L."/>
            <person name="Pirintsos S."/>
            <person name="Studholme D.J."/>
            <person name="Pavlidis P."/>
            <person name="Sarris P.F."/>
        </authorList>
    </citation>
    <scope>NUCLEOTIDE SEQUENCE [LARGE SCALE GENOMIC DNA]</scope>
    <source>
        <strain evidence="2">cv. PFS-1207/04</strain>
    </source>
</reference>
<sequence>MDFRPRNQRLDGLSPRNQEAGWTFVQEPGGWMDYRPGTRRLVELLSRNLMVGFLEQCLPLSQPGSVFQCVVQLPLGRLKDGTRCVRIERNRRIASEPGDVVGIRRSFLEPGGCPRPGVTVLRRPRQDYYRYLFGFRIMSLGSWRLSSSYDVFYFCGKSLSGLEDAGMGVMTQVPGFAAFHVWRSRVLTAPCTFHIGTLGTPMCLRLHRGFSTLYLYLCLLRCCGNWHVSYDAPCGWMQGSEPELLSTGTWGLMSCPKPG</sequence>